<dbReference type="Pfam" id="PF10403">
    <property type="entry name" value="BHD_1"/>
    <property type="match status" value="1"/>
</dbReference>
<dbReference type="InterPro" id="IPR018328">
    <property type="entry name" value="Rad4_beta-hairpin_dom3"/>
</dbReference>
<keyword evidence="6" id="KW-0175">Coiled coil</keyword>
<evidence type="ECO:0000259" key="10">
    <source>
        <dbReference type="SMART" id="SM01032"/>
    </source>
</evidence>
<evidence type="ECO:0000256" key="5">
    <source>
        <dbReference type="ARBA" id="ARBA00023242"/>
    </source>
</evidence>
<evidence type="ECO:0000256" key="3">
    <source>
        <dbReference type="ARBA" id="ARBA00022763"/>
    </source>
</evidence>
<dbReference type="SUPFAM" id="SSF54001">
    <property type="entry name" value="Cysteine proteinases"/>
    <property type="match status" value="1"/>
</dbReference>
<dbReference type="InterPro" id="IPR018325">
    <property type="entry name" value="Rad4/PNGase_transGLS-fold"/>
</dbReference>
<dbReference type="InterPro" id="IPR038765">
    <property type="entry name" value="Papain-like_cys_pep_sf"/>
</dbReference>
<feature type="compositionally biased region" description="Basic and acidic residues" evidence="7">
    <location>
        <begin position="782"/>
        <end position="792"/>
    </location>
</feature>
<name>A0A1B7TIH5_9ASCO</name>
<evidence type="ECO:0000313" key="11">
    <source>
        <dbReference type="EMBL" id="OBA28547.1"/>
    </source>
</evidence>
<dbReference type="PANTHER" id="PTHR12135:SF0">
    <property type="entry name" value="DNA REPAIR PROTEIN COMPLEMENTING XP-C CELLS"/>
    <property type="match status" value="1"/>
</dbReference>
<evidence type="ECO:0000256" key="6">
    <source>
        <dbReference type="SAM" id="Coils"/>
    </source>
</evidence>
<feature type="region of interest" description="Disordered" evidence="7">
    <location>
        <begin position="782"/>
        <end position="863"/>
    </location>
</feature>
<dbReference type="EMBL" id="LXPE01000003">
    <property type="protein sequence ID" value="OBA28547.1"/>
    <property type="molecule type" value="Genomic_DNA"/>
</dbReference>
<comment type="subcellular location">
    <subcellularLocation>
        <location evidence="1">Nucleus</location>
    </subcellularLocation>
</comment>
<evidence type="ECO:0000259" key="9">
    <source>
        <dbReference type="SMART" id="SM01031"/>
    </source>
</evidence>
<gene>
    <name evidence="11" type="ORF">HANVADRAFT_51440</name>
</gene>
<dbReference type="Pfam" id="PF10405">
    <property type="entry name" value="BHD_3"/>
    <property type="match status" value="1"/>
</dbReference>
<feature type="domain" description="Rad4 beta-hairpin" evidence="8">
    <location>
        <begin position="525"/>
        <end position="577"/>
    </location>
</feature>
<protein>
    <submittedName>
        <fullName evidence="11">Rad4-domain-containing protein</fullName>
    </submittedName>
</protein>
<dbReference type="SMART" id="SM01031">
    <property type="entry name" value="BHD_2"/>
    <property type="match status" value="1"/>
</dbReference>
<dbReference type="InterPro" id="IPR018326">
    <property type="entry name" value="Rad4_beta-hairpin_dom1"/>
</dbReference>
<dbReference type="GO" id="GO:0003684">
    <property type="term" value="F:damaged DNA binding"/>
    <property type="evidence" value="ECO:0007669"/>
    <property type="project" value="InterPro"/>
</dbReference>
<dbReference type="InterPro" id="IPR042488">
    <property type="entry name" value="Rad4_BHD3_sf"/>
</dbReference>
<dbReference type="Gene3D" id="3.30.70.2460">
    <property type="entry name" value="Rad4, beta-hairpin domain BHD3"/>
    <property type="match status" value="1"/>
</dbReference>
<keyword evidence="12" id="KW-1185">Reference proteome</keyword>
<evidence type="ECO:0000256" key="4">
    <source>
        <dbReference type="ARBA" id="ARBA00023204"/>
    </source>
</evidence>
<comment type="similarity">
    <text evidence="2">Belongs to the XPC family.</text>
</comment>
<feature type="compositionally biased region" description="Basic and acidic residues" evidence="7">
    <location>
        <begin position="816"/>
        <end position="825"/>
    </location>
</feature>
<keyword evidence="5" id="KW-0539">Nucleus</keyword>
<sequence length="863" mass="101047">MNSGNKLSKDYFDLIRTALKEENNNSSNKNAATESNTTNSPKRPLKRRKTNATPNINTNSEIKKDVVKGIDYKTLIDLTENDVGEATFTNNNRKGNRYEPRKNVKVKPSSKEVICLDSDSENDNNKDEEYIPDYEENEFSDYNIDPDDFVNTNNNEEEEEDDMFDDDDFEDVEIEGDNSNSNKDNTDGDFTFKVNDTRSIANSKKKMISPELKQQRMTYYLSYIMVLLFVVGEKNNWCNNKKLQAKMDPLLPSKIFNSLHTPKDIHLPVKSTNKLIHGLKDTIVFWSNYFTIDENLDIGYYMRKWHELKTNPLYKVQDFLTQDKFADIILNSRKGSKEVSLLGFVTLLRSVGLNCRLVYNMQPPDISDIGRLPKRELSRYDYKDLMECESFKFPIFWCEVWDKYTKKWLTCDPIFYKTVERHVSNAKTLSKLCPRITKEEQRLVTRFVVAFNKNNQVRDVTPRYTNKYFNKVFMKRFRNNETLDKWYHNYLKLLGKKLGDKKDKGKESKLKIDEYEDKFMEEKLSIESFPESLKDFQNHPKFVLQSKIAKTLYYLPPDTKPVGFFKNDKVFLREILHPLKAKNKWLQEGRVVKEREKPKVVTKSFNNNMNNNTGENKTADKELFIYEQTEPYVPHSALKNGKIITNKFGNIEIYHPSMIPVNCVLIDHPLVVKAADFLKIEYAKAVVGWEYKNSNNSGNRSRSHQLSGKSNRSAAAKFGGIVCLRDFKDAVIAIVEEMESLNIEKKKLEKDKADMREWVNLFKRLKVKERLDGELNQSGWLETKDMIQKEEHEEKEEEKEEEEKEEEEEEAGGFQVEDKLEHFGNGEEEEEEVEEGGFDIDQEENLSVSEDMNFEDFMNEIEN</sequence>
<feature type="coiled-coil region" evidence="6">
    <location>
        <begin position="731"/>
        <end position="758"/>
    </location>
</feature>
<keyword evidence="4" id="KW-0234">DNA repair</keyword>
<dbReference type="InterPro" id="IPR004583">
    <property type="entry name" value="DNA_repair_Rad4"/>
</dbReference>
<evidence type="ECO:0000256" key="7">
    <source>
        <dbReference type="SAM" id="MobiDB-lite"/>
    </source>
</evidence>
<dbReference type="SMART" id="SM01030">
    <property type="entry name" value="BHD_1"/>
    <property type="match status" value="1"/>
</dbReference>
<dbReference type="GO" id="GO:0006289">
    <property type="term" value="P:nucleotide-excision repair"/>
    <property type="evidence" value="ECO:0007669"/>
    <property type="project" value="InterPro"/>
</dbReference>
<dbReference type="GO" id="GO:0071942">
    <property type="term" value="C:XPC complex"/>
    <property type="evidence" value="ECO:0007669"/>
    <property type="project" value="TreeGrafter"/>
</dbReference>
<dbReference type="GO" id="GO:0000111">
    <property type="term" value="C:nucleotide-excision repair factor 2 complex"/>
    <property type="evidence" value="ECO:0007669"/>
    <property type="project" value="TreeGrafter"/>
</dbReference>
<reference evidence="12" key="1">
    <citation type="journal article" date="2016" name="Proc. Natl. Acad. Sci. U.S.A.">
        <title>Comparative genomics of biotechnologically important yeasts.</title>
        <authorList>
            <person name="Riley R."/>
            <person name="Haridas S."/>
            <person name="Wolfe K.H."/>
            <person name="Lopes M.R."/>
            <person name="Hittinger C.T."/>
            <person name="Goeker M."/>
            <person name="Salamov A.A."/>
            <person name="Wisecaver J.H."/>
            <person name="Long T.M."/>
            <person name="Calvey C.H."/>
            <person name="Aerts A.L."/>
            <person name="Barry K.W."/>
            <person name="Choi C."/>
            <person name="Clum A."/>
            <person name="Coughlan A.Y."/>
            <person name="Deshpande S."/>
            <person name="Douglass A.P."/>
            <person name="Hanson S.J."/>
            <person name="Klenk H.-P."/>
            <person name="LaButti K.M."/>
            <person name="Lapidus A."/>
            <person name="Lindquist E.A."/>
            <person name="Lipzen A.M."/>
            <person name="Meier-Kolthoff J.P."/>
            <person name="Ohm R.A."/>
            <person name="Otillar R.P."/>
            <person name="Pangilinan J.L."/>
            <person name="Peng Y."/>
            <person name="Rokas A."/>
            <person name="Rosa C.A."/>
            <person name="Scheuner C."/>
            <person name="Sibirny A.A."/>
            <person name="Slot J.C."/>
            <person name="Stielow J.B."/>
            <person name="Sun H."/>
            <person name="Kurtzman C.P."/>
            <person name="Blackwell M."/>
            <person name="Grigoriev I.V."/>
            <person name="Jeffries T.W."/>
        </authorList>
    </citation>
    <scope>NUCLEOTIDE SEQUENCE [LARGE SCALE GENOMIC DNA]</scope>
    <source>
        <strain evidence="12">NRRL Y-1626</strain>
    </source>
</reference>
<dbReference type="Proteomes" id="UP000092321">
    <property type="component" value="Unassembled WGS sequence"/>
</dbReference>
<dbReference type="PANTHER" id="PTHR12135">
    <property type="entry name" value="DNA REPAIR PROTEIN XP-C / RAD4"/>
    <property type="match status" value="1"/>
</dbReference>
<feature type="domain" description="Rad4 beta-hairpin" evidence="9">
    <location>
        <begin position="579"/>
        <end position="635"/>
    </location>
</feature>
<dbReference type="SMART" id="SM01032">
    <property type="entry name" value="BHD_3"/>
    <property type="match status" value="1"/>
</dbReference>
<feature type="compositionally biased region" description="Acidic residues" evidence="7">
    <location>
        <begin position="852"/>
        <end position="863"/>
    </location>
</feature>
<dbReference type="Pfam" id="PF03835">
    <property type="entry name" value="Rad4"/>
    <property type="match status" value="1"/>
</dbReference>
<dbReference type="GO" id="GO:0003697">
    <property type="term" value="F:single-stranded DNA binding"/>
    <property type="evidence" value="ECO:0007669"/>
    <property type="project" value="TreeGrafter"/>
</dbReference>
<feature type="compositionally biased region" description="Acidic residues" evidence="7">
    <location>
        <begin position="826"/>
        <end position="844"/>
    </location>
</feature>
<dbReference type="Gene3D" id="3.90.260.10">
    <property type="entry name" value="Transglutaminase-like"/>
    <property type="match status" value="1"/>
</dbReference>
<comment type="caution">
    <text evidence="11">The sequence shown here is derived from an EMBL/GenBank/DDBJ whole genome shotgun (WGS) entry which is preliminary data.</text>
</comment>
<feature type="region of interest" description="Disordered" evidence="7">
    <location>
        <begin position="21"/>
        <end position="58"/>
    </location>
</feature>
<feature type="compositionally biased region" description="Acidic residues" evidence="7">
    <location>
        <begin position="793"/>
        <end position="811"/>
    </location>
</feature>
<evidence type="ECO:0000256" key="1">
    <source>
        <dbReference type="ARBA" id="ARBA00004123"/>
    </source>
</evidence>
<accession>A0A1B7TIH5</accession>
<evidence type="ECO:0000259" key="8">
    <source>
        <dbReference type="SMART" id="SM01030"/>
    </source>
</evidence>
<dbReference type="InterPro" id="IPR018327">
    <property type="entry name" value="BHD_2"/>
</dbReference>
<evidence type="ECO:0000313" key="12">
    <source>
        <dbReference type="Proteomes" id="UP000092321"/>
    </source>
</evidence>
<feature type="compositionally biased region" description="Low complexity" evidence="7">
    <location>
        <begin position="24"/>
        <end position="40"/>
    </location>
</feature>
<dbReference type="AlphaFoldDB" id="A0A1B7TIH5"/>
<dbReference type="InterPro" id="IPR036985">
    <property type="entry name" value="Transglutaminase-like_sf"/>
</dbReference>
<feature type="domain" description="Rad4 beta-hairpin" evidence="10">
    <location>
        <begin position="643"/>
        <end position="735"/>
    </location>
</feature>
<keyword evidence="3" id="KW-0227">DNA damage</keyword>
<organism evidence="11 12">
    <name type="scientific">Hanseniaspora valbyensis NRRL Y-1626</name>
    <dbReference type="NCBI Taxonomy" id="766949"/>
    <lineage>
        <taxon>Eukaryota</taxon>
        <taxon>Fungi</taxon>
        <taxon>Dikarya</taxon>
        <taxon>Ascomycota</taxon>
        <taxon>Saccharomycotina</taxon>
        <taxon>Saccharomycetes</taxon>
        <taxon>Saccharomycodales</taxon>
        <taxon>Saccharomycodaceae</taxon>
        <taxon>Hanseniaspora</taxon>
    </lineage>
</organism>
<feature type="region of interest" description="Disordered" evidence="7">
    <location>
        <begin position="86"/>
        <end position="110"/>
    </location>
</feature>
<dbReference type="GO" id="GO:0006298">
    <property type="term" value="P:mismatch repair"/>
    <property type="evidence" value="ECO:0007669"/>
    <property type="project" value="TreeGrafter"/>
</dbReference>
<dbReference type="GO" id="GO:0005737">
    <property type="term" value="C:cytoplasm"/>
    <property type="evidence" value="ECO:0007669"/>
    <property type="project" value="TreeGrafter"/>
</dbReference>
<proteinExistence type="inferred from homology"/>
<dbReference type="OrthoDB" id="300780at2759"/>
<evidence type="ECO:0000256" key="2">
    <source>
        <dbReference type="ARBA" id="ARBA00009525"/>
    </source>
</evidence>